<dbReference type="InterPro" id="IPR050643">
    <property type="entry name" value="Periplasmic_pilus_chap"/>
</dbReference>
<keyword evidence="13" id="KW-1185">Reference proteome</keyword>
<evidence type="ECO:0000313" key="13">
    <source>
        <dbReference type="Proteomes" id="UP001381174"/>
    </source>
</evidence>
<evidence type="ECO:0000256" key="3">
    <source>
        <dbReference type="ARBA" id="ARBA00022558"/>
    </source>
</evidence>
<dbReference type="Pfam" id="PF02753">
    <property type="entry name" value="PapD_C"/>
    <property type="match status" value="1"/>
</dbReference>
<dbReference type="InterPro" id="IPR001829">
    <property type="entry name" value="Pili_assmbl_chaperone_bac"/>
</dbReference>
<dbReference type="PRINTS" id="PR00969">
    <property type="entry name" value="CHAPERONPILI"/>
</dbReference>
<evidence type="ECO:0000256" key="6">
    <source>
        <dbReference type="ARBA" id="ARBA00023186"/>
    </source>
</evidence>
<gene>
    <name evidence="12" type="ORF">WAT24_01720</name>
</gene>
<keyword evidence="4 9" id="KW-0732">Signal</keyword>
<feature type="signal peptide" evidence="9">
    <location>
        <begin position="1"/>
        <end position="24"/>
    </location>
</feature>
<dbReference type="EMBL" id="JBBBNY010000001">
    <property type="protein sequence ID" value="MEI7035469.1"/>
    <property type="molecule type" value="Genomic_DNA"/>
</dbReference>
<evidence type="ECO:0000256" key="4">
    <source>
        <dbReference type="ARBA" id="ARBA00022729"/>
    </source>
</evidence>
<keyword evidence="6 8" id="KW-0143">Chaperone</keyword>
<evidence type="ECO:0000256" key="9">
    <source>
        <dbReference type="SAM" id="SignalP"/>
    </source>
</evidence>
<dbReference type="SUPFAM" id="SSF49584">
    <property type="entry name" value="Periplasmic chaperone C-domain"/>
    <property type="match status" value="1"/>
</dbReference>
<dbReference type="RefSeq" id="WP_336806078.1">
    <property type="nucleotide sequence ID" value="NZ_JBBBNY010000001.1"/>
</dbReference>
<dbReference type="Pfam" id="PF00345">
    <property type="entry name" value="PapD_N"/>
    <property type="match status" value="1"/>
</dbReference>
<organism evidence="12 13">
    <name type="scientific">Fulvimonas yonginensis</name>
    <dbReference type="NCBI Taxonomy" id="1495200"/>
    <lineage>
        <taxon>Bacteria</taxon>
        <taxon>Pseudomonadati</taxon>
        <taxon>Pseudomonadota</taxon>
        <taxon>Gammaproteobacteria</taxon>
        <taxon>Lysobacterales</taxon>
        <taxon>Rhodanobacteraceae</taxon>
        <taxon>Fulvimonas</taxon>
    </lineage>
</organism>
<dbReference type="InterPro" id="IPR013783">
    <property type="entry name" value="Ig-like_fold"/>
</dbReference>
<evidence type="ECO:0000256" key="2">
    <source>
        <dbReference type="ARBA" id="ARBA00007399"/>
    </source>
</evidence>
<evidence type="ECO:0000256" key="5">
    <source>
        <dbReference type="ARBA" id="ARBA00022764"/>
    </source>
</evidence>
<evidence type="ECO:0000256" key="8">
    <source>
        <dbReference type="RuleBase" id="RU003918"/>
    </source>
</evidence>
<comment type="caution">
    <text evidence="12">The sequence shown here is derived from an EMBL/GenBank/DDBJ whole genome shotgun (WGS) entry which is preliminary data.</text>
</comment>
<keyword evidence="7" id="KW-0393">Immunoglobulin domain</keyword>
<evidence type="ECO:0000259" key="10">
    <source>
        <dbReference type="Pfam" id="PF00345"/>
    </source>
</evidence>
<name>A0ABU8J8B1_9GAMM</name>
<evidence type="ECO:0000259" key="11">
    <source>
        <dbReference type="Pfam" id="PF02753"/>
    </source>
</evidence>
<dbReference type="InterPro" id="IPR016147">
    <property type="entry name" value="Pili_assmbl_chaperone_N"/>
</dbReference>
<dbReference type="Gene3D" id="2.60.40.10">
    <property type="entry name" value="Immunoglobulins"/>
    <property type="match status" value="2"/>
</dbReference>
<keyword evidence="5" id="KW-0574">Periplasm</keyword>
<dbReference type="PANTHER" id="PTHR30251:SF2">
    <property type="entry name" value="FIMBRIAL CHAPERONE YADV-RELATED"/>
    <property type="match status" value="1"/>
</dbReference>
<dbReference type="Proteomes" id="UP001381174">
    <property type="component" value="Unassembled WGS sequence"/>
</dbReference>
<dbReference type="PROSITE" id="PS00635">
    <property type="entry name" value="PILI_CHAPERONE"/>
    <property type="match status" value="1"/>
</dbReference>
<evidence type="ECO:0000313" key="12">
    <source>
        <dbReference type="EMBL" id="MEI7035469.1"/>
    </source>
</evidence>
<comment type="subcellular location">
    <subcellularLocation>
        <location evidence="1 8">Periplasm</location>
    </subcellularLocation>
</comment>
<accession>A0ABU8J8B1</accession>
<dbReference type="InterPro" id="IPR016148">
    <property type="entry name" value="Pili_assmbl_chaperone_C"/>
</dbReference>
<dbReference type="InterPro" id="IPR036316">
    <property type="entry name" value="Pili_assmbl_chap_C_dom_sf"/>
</dbReference>
<dbReference type="SUPFAM" id="SSF49354">
    <property type="entry name" value="PapD-like"/>
    <property type="match status" value="1"/>
</dbReference>
<keyword evidence="3" id="KW-1029">Fimbrium biogenesis</keyword>
<protein>
    <submittedName>
        <fullName evidence="12">Molecular chaperone</fullName>
    </submittedName>
</protein>
<reference evidence="12 13" key="1">
    <citation type="journal article" date="2014" name="Int. J. Syst. Evol. Microbiol.">
        <title>Fulvimonas yonginensis sp. nov., isolated from greenhouse soil, and emended description of the genus Fulvimonas.</title>
        <authorList>
            <person name="Ahn J.H."/>
            <person name="Kim S.J."/>
            <person name="Weon H.Y."/>
            <person name="Hong S.B."/>
            <person name="Seok S.J."/>
            <person name="Kwon S.W."/>
        </authorList>
    </citation>
    <scope>NUCLEOTIDE SEQUENCE [LARGE SCALE GENOMIC DNA]</scope>
    <source>
        <strain evidence="12 13">KACC 16952</strain>
    </source>
</reference>
<dbReference type="InterPro" id="IPR018046">
    <property type="entry name" value="Pili_assmbl_chaperone_CS"/>
</dbReference>
<feature type="chain" id="PRO_5047221049" evidence="9">
    <location>
        <begin position="25"/>
        <end position="249"/>
    </location>
</feature>
<dbReference type="PANTHER" id="PTHR30251">
    <property type="entry name" value="PILUS ASSEMBLY CHAPERONE"/>
    <property type="match status" value="1"/>
</dbReference>
<comment type="similarity">
    <text evidence="2 8">Belongs to the periplasmic pilus chaperone family.</text>
</comment>
<evidence type="ECO:0000256" key="7">
    <source>
        <dbReference type="ARBA" id="ARBA00023319"/>
    </source>
</evidence>
<evidence type="ECO:0000256" key="1">
    <source>
        <dbReference type="ARBA" id="ARBA00004418"/>
    </source>
</evidence>
<dbReference type="InterPro" id="IPR008962">
    <property type="entry name" value="PapD-like_sf"/>
</dbReference>
<feature type="domain" description="Pili assembly chaperone C-terminal" evidence="11">
    <location>
        <begin position="176"/>
        <end position="240"/>
    </location>
</feature>
<sequence>MKIPVRTLGAAWLGLCLSMAVAHASVLITGTRVVFPAQDGEVTVRLTNDADRPALVESWVDAGDAQSTPDRADTPFLVTPPLFRMEAHRDQSLRILFTPGHQALPADRESLFWLNVLEVPPKPSTANAGANYLQLAIRSRLKLFYRPAGLTADPQKAPDTLTFELARDGAGYAVTVHNPSPYHITLTRLRLHADGTSYAGQSGMVAPLSDLRVALPGLTMPPPAGSVVEFVCINDYGAAVTFQKPLAPR</sequence>
<proteinExistence type="inferred from homology"/>
<feature type="domain" description="Pili assembly chaperone N-terminal" evidence="10">
    <location>
        <begin position="26"/>
        <end position="150"/>
    </location>
</feature>